<evidence type="ECO:0000256" key="1">
    <source>
        <dbReference type="SAM" id="MobiDB-lite"/>
    </source>
</evidence>
<feature type="chain" id="PRO_5046949166" evidence="2">
    <location>
        <begin position="25"/>
        <end position="455"/>
    </location>
</feature>
<evidence type="ECO:0000313" key="3">
    <source>
        <dbReference type="EMBL" id="MFC3531229.1"/>
    </source>
</evidence>
<sequence>MREVTLLRATVLAALMLSAAGAHAAVSADEAAKLKGELTPFGAEKAGNKDGSIPAWSGGSTKPSAGFKNGGRRPDPFADEKPLFVITADNMAQYNDKLTDGLKAMLKKYPKTFKVPVYQTHRTAAAPQWVYENTLDNATRAKLVNHKLTGAYGGIPFPIPKSGEEIMWNHLSRWRGSSFHVDVRGMQTTADGKHVPTVFASGDFQMPYYFKDGSLDKFEKDNQGVMWSIRLLNYGPAIRAGESIVGRENIDPDKAQVWVYMTGQRRVRKLPNACCDTPTPASAGISLFDQTDVFNGRTDRFSWKVLGKKEMYIPYNANRMFQRPISKVLLDNHLNPEDQRFELHRVWVVEATVAPGKRHLASKRRYYVDEDTWNAVLADHWDGNGQLWQMGFSLPVSMPDIPATVSPQSFGFYDLLSGAWYVDGLTNDSKEQYKVMPVYADTTFTPEAMAGEGVR</sequence>
<name>A0ABV7RAF3_9NEIS</name>
<evidence type="ECO:0000313" key="4">
    <source>
        <dbReference type="Proteomes" id="UP001595741"/>
    </source>
</evidence>
<dbReference type="Proteomes" id="UP001595741">
    <property type="component" value="Unassembled WGS sequence"/>
</dbReference>
<dbReference type="Gene3D" id="2.50.20.10">
    <property type="entry name" value="Lipoprotein localisation LolA/LolB/LppX"/>
    <property type="match status" value="1"/>
</dbReference>
<reference evidence="4" key="1">
    <citation type="journal article" date="2019" name="Int. J. Syst. Evol. Microbiol.">
        <title>The Global Catalogue of Microorganisms (GCM) 10K type strain sequencing project: providing services to taxonomists for standard genome sequencing and annotation.</title>
        <authorList>
            <consortium name="The Broad Institute Genomics Platform"/>
            <consortium name="The Broad Institute Genome Sequencing Center for Infectious Disease"/>
            <person name="Wu L."/>
            <person name="Ma J."/>
        </authorList>
    </citation>
    <scope>NUCLEOTIDE SEQUENCE [LARGE SCALE GENOMIC DNA]</scope>
    <source>
        <strain evidence="4">KCTC 42742</strain>
    </source>
</reference>
<comment type="caution">
    <text evidence="3">The sequence shown here is derived from an EMBL/GenBank/DDBJ whole genome shotgun (WGS) entry which is preliminary data.</text>
</comment>
<keyword evidence="2" id="KW-0732">Signal</keyword>
<dbReference type="CDD" id="cd16329">
    <property type="entry name" value="LolA_like"/>
    <property type="match status" value="1"/>
</dbReference>
<feature type="region of interest" description="Disordered" evidence="1">
    <location>
        <begin position="41"/>
        <end position="76"/>
    </location>
</feature>
<dbReference type="Pfam" id="PF07044">
    <property type="entry name" value="DUF1329"/>
    <property type="match status" value="1"/>
</dbReference>
<protein>
    <submittedName>
        <fullName evidence="3">DUF1329 domain-containing protein</fullName>
    </submittedName>
</protein>
<evidence type="ECO:0000256" key="2">
    <source>
        <dbReference type="SAM" id="SignalP"/>
    </source>
</evidence>
<dbReference type="RefSeq" id="WP_386088389.1">
    <property type="nucleotide sequence ID" value="NZ_JBHRXN010000009.1"/>
</dbReference>
<feature type="signal peptide" evidence="2">
    <location>
        <begin position="1"/>
        <end position="24"/>
    </location>
</feature>
<dbReference type="InterPro" id="IPR010752">
    <property type="entry name" value="DUF1329"/>
</dbReference>
<keyword evidence="4" id="KW-1185">Reference proteome</keyword>
<organism evidence="3 4">
    <name type="scientific">Vogesella facilis</name>
    <dbReference type="NCBI Taxonomy" id="1655232"/>
    <lineage>
        <taxon>Bacteria</taxon>
        <taxon>Pseudomonadati</taxon>
        <taxon>Pseudomonadota</taxon>
        <taxon>Betaproteobacteria</taxon>
        <taxon>Neisseriales</taxon>
        <taxon>Chromobacteriaceae</taxon>
        <taxon>Vogesella</taxon>
    </lineage>
</organism>
<gene>
    <name evidence="3" type="ORF">ACFOLG_03450</name>
</gene>
<accession>A0ABV7RAF3</accession>
<proteinExistence type="predicted"/>
<dbReference type="EMBL" id="JBHRXN010000009">
    <property type="protein sequence ID" value="MFC3531229.1"/>
    <property type="molecule type" value="Genomic_DNA"/>
</dbReference>